<proteinExistence type="inferred from homology"/>
<feature type="transmembrane region" description="Helical" evidence="8">
    <location>
        <begin position="77"/>
        <end position="98"/>
    </location>
</feature>
<feature type="transmembrane region" description="Helical" evidence="8">
    <location>
        <begin position="412"/>
        <end position="433"/>
    </location>
</feature>
<dbReference type="GO" id="GO:0004553">
    <property type="term" value="F:hydrolase activity, hydrolyzing O-glycosyl compounds"/>
    <property type="evidence" value="ECO:0007669"/>
    <property type="project" value="InterPro"/>
</dbReference>
<evidence type="ECO:0000259" key="10">
    <source>
        <dbReference type="PROSITE" id="PS51764"/>
    </source>
</evidence>
<evidence type="ECO:0000313" key="11">
    <source>
        <dbReference type="EMBL" id="TPX34471.1"/>
    </source>
</evidence>
<dbReference type="Gene3D" id="1.20.1250.20">
    <property type="entry name" value="MFS general substrate transporter like domains"/>
    <property type="match status" value="1"/>
</dbReference>
<feature type="transmembrane region" description="Helical" evidence="8">
    <location>
        <begin position="207"/>
        <end position="226"/>
    </location>
</feature>
<accession>A0A507C4R3</accession>
<evidence type="ECO:0000256" key="4">
    <source>
        <dbReference type="ARBA" id="ARBA00022989"/>
    </source>
</evidence>
<dbReference type="GO" id="GO:0140115">
    <property type="term" value="P:export across plasma membrane"/>
    <property type="evidence" value="ECO:0007669"/>
    <property type="project" value="UniProtKB-ARBA"/>
</dbReference>
<organism evidence="11 12">
    <name type="scientific">Synchytrium microbalum</name>
    <dbReference type="NCBI Taxonomy" id="1806994"/>
    <lineage>
        <taxon>Eukaryota</taxon>
        <taxon>Fungi</taxon>
        <taxon>Fungi incertae sedis</taxon>
        <taxon>Chytridiomycota</taxon>
        <taxon>Chytridiomycota incertae sedis</taxon>
        <taxon>Chytridiomycetes</taxon>
        <taxon>Synchytriales</taxon>
        <taxon>Synchytriaceae</taxon>
        <taxon>Synchytrium</taxon>
    </lineage>
</organism>
<feature type="transmembrane region" description="Helical" evidence="8">
    <location>
        <begin position="892"/>
        <end position="909"/>
    </location>
</feature>
<reference evidence="11 12" key="1">
    <citation type="journal article" date="2019" name="Sci. Rep.">
        <title>Comparative genomics of chytrid fungi reveal insights into the obligate biotrophic and pathogenic lifestyle of Synchytrium endobioticum.</title>
        <authorList>
            <person name="van de Vossenberg B.T.L.H."/>
            <person name="Warris S."/>
            <person name="Nguyen H.D.T."/>
            <person name="van Gent-Pelzer M.P.E."/>
            <person name="Joly D.L."/>
            <person name="van de Geest H.C."/>
            <person name="Bonants P.J.M."/>
            <person name="Smith D.S."/>
            <person name="Levesque C.A."/>
            <person name="van der Lee T.A.J."/>
        </authorList>
    </citation>
    <scope>NUCLEOTIDE SEQUENCE [LARGE SCALE GENOMIC DNA]</scope>
    <source>
        <strain evidence="11 12">JEL517</strain>
    </source>
</reference>
<feature type="transmembrane region" description="Helical" evidence="8">
    <location>
        <begin position="305"/>
        <end position="326"/>
    </location>
</feature>
<dbReference type="STRING" id="1806994.A0A507C4R3"/>
<dbReference type="GeneID" id="42004127"/>
<dbReference type="EMBL" id="QEAO01000013">
    <property type="protein sequence ID" value="TPX34471.1"/>
    <property type="molecule type" value="Genomic_DNA"/>
</dbReference>
<feature type="transmembrane region" description="Helical" evidence="8">
    <location>
        <begin position="143"/>
        <end position="171"/>
    </location>
</feature>
<keyword evidence="3 7" id="KW-0378">Hydrolase</keyword>
<dbReference type="OrthoDB" id="3936150at2759"/>
<dbReference type="PROSITE" id="PS51764">
    <property type="entry name" value="GH26"/>
    <property type="match status" value="1"/>
</dbReference>
<dbReference type="GO" id="GO:0005886">
    <property type="term" value="C:plasma membrane"/>
    <property type="evidence" value="ECO:0007669"/>
    <property type="project" value="TreeGrafter"/>
</dbReference>
<dbReference type="AlphaFoldDB" id="A0A507C4R3"/>
<dbReference type="InterPro" id="IPR036259">
    <property type="entry name" value="MFS_trans_sf"/>
</dbReference>
<dbReference type="Pfam" id="PF07690">
    <property type="entry name" value="MFS_1"/>
    <property type="match status" value="1"/>
</dbReference>
<keyword evidence="5 8" id="KW-0472">Membrane</keyword>
<dbReference type="PROSITE" id="PS50850">
    <property type="entry name" value="MFS"/>
    <property type="match status" value="1"/>
</dbReference>
<evidence type="ECO:0000256" key="3">
    <source>
        <dbReference type="ARBA" id="ARBA00022801"/>
    </source>
</evidence>
<dbReference type="InterPro" id="IPR017853">
    <property type="entry name" value="GH"/>
</dbReference>
<dbReference type="InterPro" id="IPR005829">
    <property type="entry name" value="Sugar_transporter_CS"/>
</dbReference>
<evidence type="ECO:0000259" key="9">
    <source>
        <dbReference type="PROSITE" id="PS50850"/>
    </source>
</evidence>
<evidence type="ECO:0000256" key="8">
    <source>
        <dbReference type="SAM" id="Phobius"/>
    </source>
</evidence>
<dbReference type="GO" id="GO:0022857">
    <property type="term" value="F:transmembrane transporter activity"/>
    <property type="evidence" value="ECO:0007669"/>
    <property type="project" value="InterPro"/>
</dbReference>
<feature type="transmembrane region" description="Helical" evidence="8">
    <location>
        <begin position="381"/>
        <end position="400"/>
    </location>
</feature>
<feature type="domain" description="Major facilitator superfamily (MFS) profile" evidence="9">
    <location>
        <begin position="78"/>
        <end position="500"/>
    </location>
</feature>
<feature type="transmembrane region" description="Helical" evidence="8">
    <location>
        <begin position="475"/>
        <end position="495"/>
    </location>
</feature>
<comment type="caution">
    <text evidence="11">The sequence shown here is derived from an EMBL/GenBank/DDBJ whole genome shotgun (WGS) entry which is preliminary data.</text>
</comment>
<evidence type="ECO:0000256" key="7">
    <source>
        <dbReference type="PROSITE-ProRule" id="PRU01100"/>
    </source>
</evidence>
<dbReference type="Proteomes" id="UP000319731">
    <property type="component" value="Unassembled WGS sequence"/>
</dbReference>
<dbReference type="PANTHER" id="PTHR23502">
    <property type="entry name" value="MAJOR FACILITATOR SUPERFAMILY"/>
    <property type="match status" value="1"/>
</dbReference>
<protein>
    <submittedName>
        <fullName evidence="11">Mannan endo-1,4-beta-mannosidase</fullName>
    </submittedName>
</protein>
<keyword evidence="2 8" id="KW-0812">Transmembrane</keyword>
<dbReference type="InterPro" id="IPR011701">
    <property type="entry name" value="MFS"/>
</dbReference>
<sequence>MEHKEPGTGDLSVDYQLSVEPVPRPSSVLDYIGQNQHPETSSVNLEASSSDLIVQDEKAKDISAWKYSRFSIFQKNLATFIVSMGSFLVPLGGSVYLPTLALIEQDLSASATQVNNTIFVYMAFIGVIPLFTSPASDIYGRRGIYIVSMIIFISATIGSYFVPSISVLFFLRALQAMGSSVLPIGSGTISDLFDNLQITAIHERGRAIGWASLGTLLGPSIGPLLGSIITQFSSWRNTFLLLTAVGSALLIGFLFLLPETLVPYGYNPDTMPKITTMALIRGIPGVPKRSYNPVGSLAFLRYPSIYITLFARCVTFLGLVTMTTTLSRDFIRLYGFSACYMASGGGQLLGSLLGGYNVDRLLEKARKKAGEHTKPVPESRLLSALQFGWLATLGMLMYGWGIQYAAHPVIPLLGGFFLGVAMSFVFGGVTTYVVDIFPFAPASVLAPTMAIQFIISGSGSAFVQPAVDSMGYGWLYTLLAFLALVGQASLTWLYLYGEKIASPALAALGMFEPSKGAYVQVWVDTSQDLYHNDSCVATNQRLGKNISVFQFAQNIPKILPDGNNTEIPYRFIEATNTDAILFITIYPFLVSMDQITEADVQSLAFQMGYYNAIGRRVMLRLAPEMNGGWYSWGQKPSTYIPFWRRIYTAVKAKAPNVAFVWSPNVKDGEFAQTAAANSTDFKLQDTNNDGAVTMADDPYTPFYPGDQYVDWVGLSLYFYGTSAPFVHNVVAPSGWFDGSFDSFGAFDFYDTFCVKRDKPFSCSECSGTFYADGPLPSPYVAVPPGDGEVAIKRSWWSQTILSAAAASKYPRIKLWGLFEWRKFEDQTYRDFQILNGSNPTLAAFKADLASTSVSLIWANYTAPTTTPVANPGVHLATLYSDRAFFGAASKRASVPIGWLITLILAAAIIM</sequence>
<feature type="active site" description="Nucleophile" evidence="7">
    <location>
        <position position="764"/>
    </location>
</feature>
<evidence type="ECO:0000256" key="6">
    <source>
        <dbReference type="ARBA" id="ARBA00023295"/>
    </source>
</evidence>
<feature type="domain" description="GH26" evidence="10">
    <location>
        <begin position="500"/>
        <end position="844"/>
    </location>
</feature>
<feature type="active site" description="Proton donor" evidence="7">
    <location>
        <position position="624"/>
    </location>
</feature>
<dbReference type="InterPro" id="IPR022790">
    <property type="entry name" value="GH26_dom"/>
</dbReference>
<evidence type="ECO:0000256" key="1">
    <source>
        <dbReference type="ARBA" id="ARBA00004141"/>
    </source>
</evidence>
<keyword evidence="6 7" id="KW-0326">Glycosidase</keyword>
<dbReference type="RefSeq" id="XP_031025191.1">
    <property type="nucleotide sequence ID" value="XM_031168830.1"/>
</dbReference>
<dbReference type="Pfam" id="PF02156">
    <property type="entry name" value="Glyco_hydro_26"/>
    <property type="match status" value="1"/>
</dbReference>
<dbReference type="Gene3D" id="3.20.20.80">
    <property type="entry name" value="Glycosidases"/>
    <property type="match status" value="1"/>
</dbReference>
<gene>
    <name evidence="11" type="ORF">SmJEL517_g02902</name>
</gene>
<keyword evidence="4 8" id="KW-1133">Transmembrane helix</keyword>
<evidence type="ECO:0000313" key="12">
    <source>
        <dbReference type="Proteomes" id="UP000319731"/>
    </source>
</evidence>
<keyword evidence="12" id="KW-1185">Reference proteome</keyword>
<feature type="transmembrane region" description="Helical" evidence="8">
    <location>
        <begin position="333"/>
        <end position="356"/>
    </location>
</feature>
<dbReference type="PANTHER" id="PTHR23502:SF64">
    <property type="entry name" value="TRANSPORTER, PUTATIVE (AFU_ORTHOLOGUE AFUA_3G11760)-RELATED"/>
    <property type="match status" value="1"/>
</dbReference>
<dbReference type="GO" id="GO:0042908">
    <property type="term" value="P:xenobiotic transport"/>
    <property type="evidence" value="ECO:0007669"/>
    <property type="project" value="UniProtKB-ARBA"/>
</dbReference>
<feature type="transmembrane region" description="Helical" evidence="8">
    <location>
        <begin position="238"/>
        <end position="257"/>
    </location>
</feature>
<evidence type="ECO:0000256" key="2">
    <source>
        <dbReference type="ARBA" id="ARBA00022692"/>
    </source>
</evidence>
<dbReference type="SUPFAM" id="SSF103473">
    <property type="entry name" value="MFS general substrate transporter"/>
    <property type="match status" value="1"/>
</dbReference>
<feature type="transmembrane region" description="Helical" evidence="8">
    <location>
        <begin position="118"/>
        <end position="136"/>
    </location>
</feature>
<dbReference type="InterPro" id="IPR020846">
    <property type="entry name" value="MFS_dom"/>
</dbReference>
<name>A0A507C4R3_9FUNG</name>
<dbReference type="SUPFAM" id="SSF51445">
    <property type="entry name" value="(Trans)glycosidases"/>
    <property type="match status" value="1"/>
</dbReference>
<evidence type="ECO:0000256" key="5">
    <source>
        <dbReference type="ARBA" id="ARBA00023136"/>
    </source>
</evidence>
<comment type="similarity">
    <text evidence="7">Belongs to the glycosyl hydrolase 26 family.</text>
</comment>
<comment type="subcellular location">
    <subcellularLocation>
        <location evidence="1">Membrane</location>
        <topology evidence="1">Multi-pass membrane protein</topology>
    </subcellularLocation>
</comment>
<dbReference type="PROSITE" id="PS00216">
    <property type="entry name" value="SUGAR_TRANSPORT_1"/>
    <property type="match status" value="1"/>
</dbReference>
<feature type="transmembrane region" description="Helical" evidence="8">
    <location>
        <begin position="439"/>
        <end position="463"/>
    </location>
</feature>